<proteinExistence type="predicted"/>
<sequence>MKSMYKISLSSLFAVIILMIVGGQTASAYSLDRVSGNDRYQTSVAVSKKGWKSGAKTVILVNGKDLSEAAVAAPLAKHLDAPVLLTNPTALSSATRKEIQRLNPKTIILLGGKKNLSDKVIDETIKAKVKRIGGKDSYETAALVAKELPASSKAVVAYSGYLHDVLAAAPYAAKNKMPILLTKSDSLPAATKKALKGKKSTIVIGRTKAVSEKVKKQLPKPIRISGSDRYDTSAQIAQLMGTKKKSYVVTGKDMTDAVSASALAAKDGGGLLFVEKTYVSTPVKVVIDQNKLTQFTVIGGTNIIDNKVGAELKQPIEHLLVNKKVAVGKDYKAAKLVEPKVKFAFSYNDPKRLMDSRAVPNFEALMKAAWKDNVKLYAQSGYRSYDRQAELYNYYKRTYGEKYASRISAKPGTSEHQTGLAMDVTSPSVGYDLVEKFANTKEGKWVAKNAHKYGFIIRYPKGKENETGYAYEPWHLRYVGKDAAKEIYSKNMTFEKYVK</sequence>
<dbReference type="EMBL" id="LQQY01000007">
    <property type="protein sequence ID" value="KZE51597.1"/>
    <property type="molecule type" value="Genomic_DNA"/>
</dbReference>
<evidence type="ECO:0000313" key="3">
    <source>
        <dbReference type="Proteomes" id="UP000076510"/>
    </source>
</evidence>
<dbReference type="Pfam" id="PF02557">
    <property type="entry name" value="VanY"/>
    <property type="match status" value="1"/>
</dbReference>
<accession>A0A163M1C0</accession>
<dbReference type="CDD" id="cd14852">
    <property type="entry name" value="LD-carboxypeptidase"/>
    <property type="match status" value="1"/>
</dbReference>
<feature type="domain" description="D-alanyl-D-alanine carboxypeptidase-like core" evidence="1">
    <location>
        <begin position="353"/>
        <end position="481"/>
    </location>
</feature>
<comment type="caution">
    <text evidence="2">The sequence shown here is derived from an EMBL/GenBank/DDBJ whole genome shotgun (WGS) entry which is preliminary data.</text>
</comment>
<dbReference type="Gene3D" id="3.40.50.12090">
    <property type="match status" value="2"/>
</dbReference>
<dbReference type="PANTHER" id="PTHR34385:SF1">
    <property type="entry name" value="PEPTIDOGLYCAN L-ALANYL-D-GLUTAMATE ENDOPEPTIDASE CWLK"/>
    <property type="match status" value="1"/>
</dbReference>
<evidence type="ECO:0000313" key="2">
    <source>
        <dbReference type="EMBL" id="KZE51597.1"/>
    </source>
</evidence>
<dbReference type="GO" id="GO:0006508">
    <property type="term" value="P:proteolysis"/>
    <property type="evidence" value="ECO:0007669"/>
    <property type="project" value="InterPro"/>
</dbReference>
<name>A0A163M1C0_9BACI</name>
<reference evidence="3" key="1">
    <citation type="submission" date="2016-01" db="EMBL/GenBank/DDBJ databases">
        <title>Whole genome sequencing of Bhargavaea cecembensis T14.</title>
        <authorList>
            <person name="Hong K.W."/>
        </authorList>
    </citation>
    <scope>NUCLEOTIDE SEQUENCE [LARGE SCALE GENOMIC DNA]</scope>
    <source>
        <strain evidence="3">M19</strain>
    </source>
</reference>
<dbReference type="InterPro" id="IPR003709">
    <property type="entry name" value="VanY-like_core_dom"/>
</dbReference>
<dbReference type="AlphaFoldDB" id="A0A163M1C0"/>
<dbReference type="InterPro" id="IPR052179">
    <property type="entry name" value="DD-CPase-like"/>
</dbReference>
<dbReference type="Gene3D" id="3.30.1380.10">
    <property type="match status" value="1"/>
</dbReference>
<evidence type="ECO:0000259" key="1">
    <source>
        <dbReference type="Pfam" id="PF02557"/>
    </source>
</evidence>
<organism evidence="2 3">
    <name type="scientific">Rossellomorea marisflavi</name>
    <dbReference type="NCBI Taxonomy" id="189381"/>
    <lineage>
        <taxon>Bacteria</taxon>
        <taxon>Bacillati</taxon>
        <taxon>Bacillota</taxon>
        <taxon>Bacilli</taxon>
        <taxon>Bacillales</taxon>
        <taxon>Bacillaceae</taxon>
        <taxon>Rossellomorea</taxon>
    </lineage>
</organism>
<dbReference type="InterPro" id="IPR058193">
    <property type="entry name" value="VanY/YodJ_core_dom"/>
</dbReference>
<dbReference type="InterPro" id="IPR007253">
    <property type="entry name" value="Cell_wall-bd_2"/>
</dbReference>
<protein>
    <recommendedName>
        <fullName evidence="1">D-alanyl-D-alanine carboxypeptidase-like core domain-containing protein</fullName>
    </recommendedName>
</protein>
<dbReference type="Proteomes" id="UP000076510">
    <property type="component" value="Unassembled WGS sequence"/>
</dbReference>
<dbReference type="Pfam" id="PF04122">
    <property type="entry name" value="CW_binding_2"/>
    <property type="match status" value="3"/>
</dbReference>
<dbReference type="GO" id="GO:0008233">
    <property type="term" value="F:peptidase activity"/>
    <property type="evidence" value="ECO:0007669"/>
    <property type="project" value="InterPro"/>
</dbReference>
<dbReference type="SUPFAM" id="SSF55166">
    <property type="entry name" value="Hedgehog/DD-peptidase"/>
    <property type="match status" value="1"/>
</dbReference>
<dbReference type="PANTHER" id="PTHR34385">
    <property type="entry name" value="D-ALANYL-D-ALANINE CARBOXYPEPTIDASE"/>
    <property type="match status" value="1"/>
</dbReference>
<gene>
    <name evidence="2" type="ORF">AV649_13950</name>
</gene>
<dbReference type="InterPro" id="IPR009045">
    <property type="entry name" value="Zn_M74/Hedgehog-like"/>
</dbReference>